<comment type="caution">
    <text evidence="2">The sequence shown here is derived from an EMBL/GenBank/DDBJ whole genome shotgun (WGS) entry which is preliminary data.</text>
</comment>
<sequence length="114" mass="12822">MKNSSDGFLNDQKPANFVTCEHWLCCEEYHIVISCLLIIGCQIVGMLVSAVLKYEKIKHCSGGTTFFLLALVNLLTSQVKHSSLFHLPMKMKCPISQCGIPRRLFIHGNLWLAV</sequence>
<evidence type="ECO:0000313" key="2">
    <source>
        <dbReference type="EMBL" id="GAU96200.1"/>
    </source>
</evidence>
<keyword evidence="1" id="KW-1133">Transmembrane helix</keyword>
<dbReference type="EMBL" id="BDGG01000003">
    <property type="protein sequence ID" value="GAU96200.1"/>
    <property type="molecule type" value="Genomic_DNA"/>
</dbReference>
<feature type="transmembrane region" description="Helical" evidence="1">
    <location>
        <begin position="31"/>
        <end position="52"/>
    </location>
</feature>
<keyword evidence="3" id="KW-1185">Reference proteome</keyword>
<gene>
    <name evidence="2" type="primary">RvY_07682</name>
    <name evidence="2" type="synonym">RvY_07682.5</name>
    <name evidence="2" type="ORF">RvY_07682-5</name>
</gene>
<evidence type="ECO:0000256" key="1">
    <source>
        <dbReference type="SAM" id="Phobius"/>
    </source>
</evidence>
<accession>A0A1D1V5Q9</accession>
<organism evidence="2 3">
    <name type="scientific">Ramazzottius varieornatus</name>
    <name type="common">Water bear</name>
    <name type="synonym">Tardigrade</name>
    <dbReference type="NCBI Taxonomy" id="947166"/>
    <lineage>
        <taxon>Eukaryota</taxon>
        <taxon>Metazoa</taxon>
        <taxon>Ecdysozoa</taxon>
        <taxon>Tardigrada</taxon>
        <taxon>Eutardigrada</taxon>
        <taxon>Parachela</taxon>
        <taxon>Hypsibioidea</taxon>
        <taxon>Ramazzottiidae</taxon>
        <taxon>Ramazzottius</taxon>
    </lineage>
</organism>
<proteinExistence type="predicted"/>
<reference evidence="2 3" key="1">
    <citation type="journal article" date="2016" name="Nat. Commun.">
        <title>Extremotolerant tardigrade genome and improved radiotolerance of human cultured cells by tardigrade-unique protein.</title>
        <authorList>
            <person name="Hashimoto T."/>
            <person name="Horikawa D.D."/>
            <person name="Saito Y."/>
            <person name="Kuwahara H."/>
            <person name="Kozuka-Hata H."/>
            <person name="Shin-I T."/>
            <person name="Minakuchi Y."/>
            <person name="Ohishi K."/>
            <person name="Motoyama A."/>
            <person name="Aizu T."/>
            <person name="Enomoto A."/>
            <person name="Kondo K."/>
            <person name="Tanaka S."/>
            <person name="Hara Y."/>
            <person name="Koshikawa S."/>
            <person name="Sagara H."/>
            <person name="Miura T."/>
            <person name="Yokobori S."/>
            <person name="Miyagawa K."/>
            <person name="Suzuki Y."/>
            <person name="Kubo T."/>
            <person name="Oyama M."/>
            <person name="Kohara Y."/>
            <person name="Fujiyama A."/>
            <person name="Arakawa K."/>
            <person name="Katayama T."/>
            <person name="Toyoda A."/>
            <person name="Kunieda T."/>
        </authorList>
    </citation>
    <scope>NUCLEOTIDE SEQUENCE [LARGE SCALE GENOMIC DNA]</scope>
    <source>
        <strain evidence="2 3">YOKOZUNA-1</strain>
    </source>
</reference>
<dbReference type="AlphaFoldDB" id="A0A1D1V5Q9"/>
<name>A0A1D1V5Q9_RAMVA</name>
<dbReference type="Proteomes" id="UP000186922">
    <property type="component" value="Unassembled WGS sequence"/>
</dbReference>
<evidence type="ECO:0000313" key="3">
    <source>
        <dbReference type="Proteomes" id="UP000186922"/>
    </source>
</evidence>
<keyword evidence="1" id="KW-0472">Membrane</keyword>
<dbReference type="OrthoDB" id="67965at2759"/>
<keyword evidence="1" id="KW-0812">Transmembrane</keyword>
<protein>
    <submittedName>
        <fullName evidence="2">Uncharacterized protein</fullName>
    </submittedName>
</protein>